<dbReference type="OrthoDB" id="9998929at2"/>
<reference evidence="1 2" key="1">
    <citation type="journal article" date="2013" name="Genome Announc.">
        <title>Draft Genome Sequence for Desulfovibrio africanus Strain PCS.</title>
        <authorList>
            <person name="Brown S.D."/>
            <person name="Utturkar S.M."/>
            <person name="Arkin A.P."/>
            <person name="Deutschbauer A.M."/>
            <person name="Elias D.A."/>
            <person name="Hazen T.C."/>
            <person name="Chakraborty R."/>
        </authorList>
    </citation>
    <scope>NUCLEOTIDE SEQUENCE [LARGE SCALE GENOMIC DNA]</scope>
    <source>
        <strain evidence="1 2">PCS</strain>
    </source>
</reference>
<accession>M5PT92</accession>
<evidence type="ECO:0000313" key="1">
    <source>
        <dbReference type="EMBL" id="EMG37329.1"/>
    </source>
</evidence>
<dbReference type="EMBL" id="AOSV01000019">
    <property type="protein sequence ID" value="EMG37329.1"/>
    <property type="molecule type" value="Genomic_DNA"/>
</dbReference>
<proteinExistence type="predicted"/>
<comment type="caution">
    <text evidence="1">The sequence shown here is derived from an EMBL/GenBank/DDBJ whole genome shotgun (WGS) entry which is preliminary data.</text>
</comment>
<dbReference type="PATRIC" id="fig|1262666.3.peg.1863"/>
<organism evidence="1 2">
    <name type="scientific">Desulfocurvibacter africanus PCS</name>
    <dbReference type="NCBI Taxonomy" id="1262666"/>
    <lineage>
        <taxon>Bacteria</taxon>
        <taxon>Pseudomonadati</taxon>
        <taxon>Thermodesulfobacteriota</taxon>
        <taxon>Desulfovibrionia</taxon>
        <taxon>Desulfovibrionales</taxon>
        <taxon>Desulfovibrionaceae</taxon>
        <taxon>Desulfocurvibacter</taxon>
    </lineage>
</organism>
<dbReference type="AlphaFoldDB" id="M5PT92"/>
<gene>
    <name evidence="1" type="ORF">PCS_01841</name>
</gene>
<protein>
    <submittedName>
        <fullName evidence="1">Uncharacterized protein</fullName>
    </submittedName>
</protein>
<name>M5PT92_DESAF</name>
<evidence type="ECO:0000313" key="2">
    <source>
        <dbReference type="Proteomes" id="UP000011922"/>
    </source>
</evidence>
<dbReference type="RefSeq" id="WP_005986407.1">
    <property type="nucleotide sequence ID" value="NZ_AOSV01000019.1"/>
</dbReference>
<dbReference type="Proteomes" id="UP000011922">
    <property type="component" value="Unassembled WGS sequence"/>
</dbReference>
<sequence>MITDKIDTAIMELNALAGQVPPQLWEKLRCISLHLQGTRSVASNLEVAVIALPMLMLERWASHDGQAAKIR</sequence>